<comment type="pathway">
    <text evidence="1">Amino-acid biosynthesis; L-asparagine biosynthesis; L-asparagine from L-aspartate (L-Gln route): step 1/1.</text>
</comment>
<reference evidence="6 7" key="1">
    <citation type="journal article" date="2002" name="DNA Res.">
        <title>Complete genome structure of the thermophilic cyanobacterium Thermosynechococcus elongatus BP-1.</title>
        <authorList>
            <person name="Nakamura Y."/>
            <person name="Kaneko T."/>
            <person name="Sato S."/>
            <person name="Ikeuchi M."/>
            <person name="Katoh H."/>
            <person name="Sasamoto S."/>
            <person name="Watanabe A."/>
            <person name="Iriguchi M."/>
            <person name="Kawashima K."/>
            <person name="Kimura T."/>
            <person name="Kishida Y."/>
            <person name="Kiyokawa C."/>
            <person name="Kohara M."/>
            <person name="Matsumoto M."/>
            <person name="Matsuno A."/>
            <person name="Nakazaki N."/>
            <person name="Shimpo S."/>
            <person name="Sugimoto M."/>
            <person name="Takeuchi C."/>
            <person name="Yamada M."/>
            <person name="Tabata S."/>
        </authorList>
    </citation>
    <scope>NUCLEOTIDE SEQUENCE [LARGE SCALE GENOMIC DNA]</scope>
    <source>
        <strain evidence="7">IAM M-273 / NIES-2133 / BP-1</strain>
    </source>
</reference>
<dbReference type="InterPro" id="IPR001962">
    <property type="entry name" value="Asn_synthase"/>
</dbReference>
<dbReference type="Pfam" id="PF00733">
    <property type="entry name" value="Asn_synthase"/>
    <property type="match status" value="1"/>
</dbReference>
<dbReference type="KEGG" id="tel:tlr0245"/>
<accession>Q8DM78</accession>
<dbReference type="AlphaFoldDB" id="Q8DM78"/>
<keyword evidence="7" id="KW-1185">Reference proteome</keyword>
<dbReference type="InterPro" id="IPR051786">
    <property type="entry name" value="ASN_synthetase/amidase"/>
</dbReference>
<organism evidence="6 7">
    <name type="scientific">Thermosynechococcus vestitus (strain NIES-2133 / IAM M-273 / BP-1)</name>
    <dbReference type="NCBI Taxonomy" id="197221"/>
    <lineage>
        <taxon>Bacteria</taxon>
        <taxon>Bacillati</taxon>
        <taxon>Cyanobacteriota</taxon>
        <taxon>Cyanophyceae</taxon>
        <taxon>Acaryochloridales</taxon>
        <taxon>Thermosynechococcaceae</taxon>
        <taxon>Thermosynechococcus</taxon>
    </lineage>
</organism>
<dbReference type="Proteomes" id="UP000000440">
    <property type="component" value="Chromosome"/>
</dbReference>
<sequence length="149" mass="17490">MMFQDMRSYLPEDILRKVDRAAMGISLETRTPFLDPGVLKASMQVPTAMKIRNGQGKWILRQMLYRYIPRELIERPKAGFAIPIDEWLRRPLRPWAEDLLSENALGRAGLIKPAPVQGAWQEHCSRRRDWTYQLWVILMLQAWKENLNG</sequence>
<evidence type="ECO:0000313" key="6">
    <source>
        <dbReference type="EMBL" id="BAC07798.1"/>
    </source>
</evidence>
<proteinExistence type="predicted"/>
<evidence type="ECO:0000259" key="5">
    <source>
        <dbReference type="Pfam" id="PF00733"/>
    </source>
</evidence>
<dbReference type="STRING" id="197221.gene:10746827"/>
<dbReference type="PANTHER" id="PTHR43284">
    <property type="entry name" value="ASPARAGINE SYNTHETASE (GLUTAMINE-HYDROLYZING)"/>
    <property type="match status" value="1"/>
</dbReference>
<comment type="catalytic activity">
    <reaction evidence="4">
        <text>L-aspartate + L-glutamine + ATP + H2O = L-asparagine + L-glutamate + AMP + diphosphate + H(+)</text>
        <dbReference type="Rhea" id="RHEA:12228"/>
        <dbReference type="ChEBI" id="CHEBI:15377"/>
        <dbReference type="ChEBI" id="CHEBI:15378"/>
        <dbReference type="ChEBI" id="CHEBI:29985"/>
        <dbReference type="ChEBI" id="CHEBI:29991"/>
        <dbReference type="ChEBI" id="CHEBI:30616"/>
        <dbReference type="ChEBI" id="CHEBI:33019"/>
        <dbReference type="ChEBI" id="CHEBI:58048"/>
        <dbReference type="ChEBI" id="CHEBI:58359"/>
        <dbReference type="ChEBI" id="CHEBI:456215"/>
        <dbReference type="EC" id="6.3.5.4"/>
    </reaction>
</comment>
<protein>
    <recommendedName>
        <fullName evidence="2">asparagine synthase (glutamine-hydrolyzing)</fullName>
        <ecNumber evidence="2">6.3.5.4</ecNumber>
    </recommendedName>
</protein>
<dbReference type="eggNOG" id="COG0367">
    <property type="taxonomic scope" value="Bacteria"/>
</dbReference>
<dbReference type="PANTHER" id="PTHR43284:SF1">
    <property type="entry name" value="ASPARAGINE SYNTHETASE"/>
    <property type="match status" value="1"/>
</dbReference>
<dbReference type="CDD" id="cd01991">
    <property type="entry name" value="Asn_synthase_B_C"/>
    <property type="match status" value="1"/>
</dbReference>
<keyword evidence="3" id="KW-0028">Amino-acid biosynthesis</keyword>
<evidence type="ECO:0000313" key="7">
    <source>
        <dbReference type="Proteomes" id="UP000000440"/>
    </source>
</evidence>
<dbReference type="SUPFAM" id="SSF52402">
    <property type="entry name" value="Adenine nucleotide alpha hydrolases-like"/>
    <property type="match status" value="1"/>
</dbReference>
<dbReference type="GO" id="GO:0005829">
    <property type="term" value="C:cytosol"/>
    <property type="evidence" value="ECO:0007669"/>
    <property type="project" value="TreeGrafter"/>
</dbReference>
<gene>
    <name evidence="6" type="ordered locus">tlr0245</name>
</gene>
<dbReference type="Gene3D" id="3.40.50.620">
    <property type="entry name" value="HUPs"/>
    <property type="match status" value="1"/>
</dbReference>
<dbReference type="EnsemblBacteria" id="BAC07798">
    <property type="protein sequence ID" value="BAC07798"/>
    <property type="gene ID" value="BAC07798"/>
</dbReference>
<evidence type="ECO:0000256" key="4">
    <source>
        <dbReference type="ARBA" id="ARBA00048741"/>
    </source>
</evidence>
<feature type="domain" description="Asparagine synthetase" evidence="5">
    <location>
        <begin position="1"/>
        <end position="144"/>
    </location>
</feature>
<evidence type="ECO:0000256" key="2">
    <source>
        <dbReference type="ARBA" id="ARBA00012737"/>
    </source>
</evidence>
<dbReference type="EC" id="6.3.5.4" evidence="2"/>
<dbReference type="GO" id="GO:0006529">
    <property type="term" value="P:asparagine biosynthetic process"/>
    <property type="evidence" value="ECO:0007669"/>
    <property type="project" value="UniProtKB-KW"/>
</dbReference>
<keyword evidence="3" id="KW-0061">Asparagine biosynthesis</keyword>
<evidence type="ECO:0000256" key="1">
    <source>
        <dbReference type="ARBA" id="ARBA00005187"/>
    </source>
</evidence>
<dbReference type="GO" id="GO:0004066">
    <property type="term" value="F:asparagine synthase (glutamine-hydrolyzing) activity"/>
    <property type="evidence" value="ECO:0007669"/>
    <property type="project" value="UniProtKB-EC"/>
</dbReference>
<evidence type="ECO:0000256" key="3">
    <source>
        <dbReference type="ARBA" id="ARBA00022888"/>
    </source>
</evidence>
<dbReference type="InterPro" id="IPR014729">
    <property type="entry name" value="Rossmann-like_a/b/a_fold"/>
</dbReference>
<dbReference type="PATRIC" id="fig|197221.4.peg.252"/>
<dbReference type="EMBL" id="BA000039">
    <property type="protein sequence ID" value="BAC07798.1"/>
    <property type="molecule type" value="Genomic_DNA"/>
</dbReference>
<name>Q8DM78_THEVB</name>